<evidence type="ECO:0000256" key="5">
    <source>
        <dbReference type="ARBA" id="ARBA00022729"/>
    </source>
</evidence>
<evidence type="ECO:0000256" key="3">
    <source>
        <dbReference type="ARBA" id="ARBA00022514"/>
    </source>
</evidence>
<evidence type="ECO:0000313" key="10">
    <source>
        <dbReference type="RefSeq" id="XP_033796225.1"/>
    </source>
</evidence>
<reference evidence="10" key="1">
    <citation type="submission" date="2025-08" db="UniProtKB">
        <authorList>
            <consortium name="RefSeq"/>
        </authorList>
    </citation>
    <scope>IDENTIFICATION</scope>
</reference>
<dbReference type="CDD" id="cd00272">
    <property type="entry name" value="Chemokine_CC"/>
    <property type="match status" value="1"/>
</dbReference>
<dbReference type="Pfam" id="PF00048">
    <property type="entry name" value="IL8"/>
    <property type="match status" value="1"/>
</dbReference>
<keyword evidence="2" id="KW-0145">Chemotaxis</keyword>
<keyword evidence="6" id="KW-0395">Inflammatory response</keyword>
<dbReference type="GO" id="GO:0006954">
    <property type="term" value="P:inflammatory response"/>
    <property type="evidence" value="ECO:0007669"/>
    <property type="project" value="UniProtKB-KW"/>
</dbReference>
<comment type="subcellular location">
    <subcellularLocation>
        <location evidence="1">Secreted</location>
    </subcellularLocation>
</comment>
<gene>
    <name evidence="10" type="primary">CCL22</name>
</gene>
<dbReference type="KEGG" id="gsh:117358746"/>
<evidence type="ECO:0000256" key="2">
    <source>
        <dbReference type="ARBA" id="ARBA00022500"/>
    </source>
</evidence>
<dbReference type="SUPFAM" id="SSF54117">
    <property type="entry name" value="Interleukin 8-like chemokines"/>
    <property type="match status" value="1"/>
</dbReference>
<dbReference type="PRINTS" id="PR00436">
    <property type="entry name" value="INTERLEUKIN8"/>
</dbReference>
<dbReference type="InterPro" id="IPR039809">
    <property type="entry name" value="Chemokine_b/g/d"/>
</dbReference>
<dbReference type="GeneID" id="117358746"/>
<feature type="domain" description="Chemokine interleukin-8-like" evidence="8">
    <location>
        <begin position="27"/>
        <end position="84"/>
    </location>
</feature>
<dbReference type="RefSeq" id="XP_033796225.1">
    <property type="nucleotide sequence ID" value="XM_033940334.1"/>
</dbReference>
<dbReference type="FunCoup" id="A0A6P8QK01">
    <property type="interactions" value="535"/>
</dbReference>
<evidence type="ECO:0000313" key="9">
    <source>
        <dbReference type="Proteomes" id="UP000515159"/>
    </source>
</evidence>
<name>A0A6P8QK01_GEOSA</name>
<evidence type="ECO:0000256" key="4">
    <source>
        <dbReference type="ARBA" id="ARBA00022525"/>
    </source>
</evidence>
<organism evidence="9 10">
    <name type="scientific">Geotrypetes seraphini</name>
    <name type="common">Gaboon caecilian</name>
    <name type="synonym">Caecilia seraphini</name>
    <dbReference type="NCBI Taxonomy" id="260995"/>
    <lineage>
        <taxon>Eukaryota</taxon>
        <taxon>Metazoa</taxon>
        <taxon>Chordata</taxon>
        <taxon>Craniata</taxon>
        <taxon>Vertebrata</taxon>
        <taxon>Euteleostomi</taxon>
        <taxon>Amphibia</taxon>
        <taxon>Gymnophiona</taxon>
        <taxon>Geotrypetes</taxon>
    </lineage>
</organism>
<keyword evidence="9" id="KW-1185">Reference proteome</keyword>
<dbReference type="PANTHER" id="PTHR12015">
    <property type="entry name" value="SMALL INDUCIBLE CYTOKINE A"/>
    <property type="match status" value="1"/>
</dbReference>
<dbReference type="GO" id="GO:0006955">
    <property type="term" value="P:immune response"/>
    <property type="evidence" value="ECO:0007669"/>
    <property type="project" value="InterPro"/>
</dbReference>
<dbReference type="PANTHER" id="PTHR12015:SF111">
    <property type="entry name" value="C-C MOTIF CHEMOKINE 17"/>
    <property type="match status" value="1"/>
</dbReference>
<dbReference type="InterPro" id="IPR001811">
    <property type="entry name" value="Chemokine_IL8-like_dom"/>
</dbReference>
<evidence type="ECO:0000256" key="7">
    <source>
        <dbReference type="SAM" id="SignalP"/>
    </source>
</evidence>
<sequence>MNLLQRALLLTLLLGASLQANLGNNRGIECCTEYVKHRVRLSLLMSFHETSYSCFKRAIVFSTERKLVCADPRLKWVQKAITYIKELKKK</sequence>
<dbReference type="Proteomes" id="UP000515159">
    <property type="component" value="Chromosome 4"/>
</dbReference>
<dbReference type="OrthoDB" id="9447832at2759"/>
<dbReference type="CTD" id="6367"/>
<feature type="chain" id="PRO_5027717462" evidence="7">
    <location>
        <begin position="20"/>
        <end position="90"/>
    </location>
</feature>
<dbReference type="GO" id="GO:0008009">
    <property type="term" value="F:chemokine activity"/>
    <property type="evidence" value="ECO:0007669"/>
    <property type="project" value="InterPro"/>
</dbReference>
<dbReference type="SMART" id="SM00199">
    <property type="entry name" value="SCY"/>
    <property type="match status" value="1"/>
</dbReference>
<protein>
    <submittedName>
        <fullName evidence="10">C-C motif chemokine 22</fullName>
    </submittedName>
</protein>
<keyword evidence="3" id="KW-0202">Cytokine</keyword>
<accession>A0A6P8QK01</accession>
<feature type="signal peptide" evidence="7">
    <location>
        <begin position="1"/>
        <end position="19"/>
    </location>
</feature>
<dbReference type="InterPro" id="IPR036048">
    <property type="entry name" value="Interleukin_8-like_sf"/>
</dbReference>
<keyword evidence="4" id="KW-0964">Secreted</keyword>
<evidence type="ECO:0000256" key="6">
    <source>
        <dbReference type="ARBA" id="ARBA00023198"/>
    </source>
</evidence>
<evidence type="ECO:0000256" key="1">
    <source>
        <dbReference type="ARBA" id="ARBA00004613"/>
    </source>
</evidence>
<dbReference type="AlphaFoldDB" id="A0A6P8QK01"/>
<dbReference type="GO" id="GO:0005615">
    <property type="term" value="C:extracellular space"/>
    <property type="evidence" value="ECO:0007669"/>
    <property type="project" value="UniProtKB-KW"/>
</dbReference>
<evidence type="ECO:0000259" key="8">
    <source>
        <dbReference type="SMART" id="SM00199"/>
    </source>
</evidence>
<keyword evidence="5 7" id="KW-0732">Signal</keyword>
<proteinExistence type="predicted"/>
<dbReference type="Gene3D" id="2.40.50.40">
    <property type="match status" value="1"/>
</dbReference>
<dbReference type="InParanoid" id="A0A6P8QK01"/>